<evidence type="ECO:0000256" key="2">
    <source>
        <dbReference type="ARBA" id="ARBA00022801"/>
    </source>
</evidence>
<comment type="caution">
    <text evidence="5">The sequence shown here is derived from an EMBL/GenBank/DDBJ whole genome shotgun (WGS) entry which is preliminary data.</text>
</comment>
<organism evidence="5 6">
    <name type="scientific">Brevibacillus fulvus</name>
    <dbReference type="NCBI Taxonomy" id="1125967"/>
    <lineage>
        <taxon>Bacteria</taxon>
        <taxon>Bacillati</taxon>
        <taxon>Bacillota</taxon>
        <taxon>Bacilli</taxon>
        <taxon>Bacillales</taxon>
        <taxon>Paenibacillaceae</taxon>
        <taxon>Brevibacillus</taxon>
    </lineage>
</organism>
<dbReference type="EMBL" id="JAFBEB010000007">
    <property type="protein sequence ID" value="MBM7590823.1"/>
    <property type="molecule type" value="Genomic_DNA"/>
</dbReference>
<proteinExistence type="inferred from homology"/>
<accession>A0A939BST8</accession>
<dbReference type="PIRSF" id="PIRSF021362">
    <property type="entry name" value="UCP021362_HAD"/>
    <property type="match status" value="1"/>
</dbReference>
<dbReference type="AlphaFoldDB" id="A0A939BST8"/>
<dbReference type="InterPro" id="IPR052419">
    <property type="entry name" value="5_3-deoxyribonucleotidase-like"/>
</dbReference>
<comment type="similarity">
    <text evidence="1 3">Belongs to the 5'(3')-deoxyribonucleotidase family.</text>
</comment>
<dbReference type="EC" id="3.1.3.-" evidence="3"/>
<dbReference type="GO" id="GO:0008253">
    <property type="term" value="F:5'-nucleotidase activity"/>
    <property type="evidence" value="ECO:0007669"/>
    <property type="project" value="InterPro"/>
</dbReference>
<dbReference type="Proteomes" id="UP000717624">
    <property type="component" value="Unassembled WGS sequence"/>
</dbReference>
<gene>
    <name evidence="5" type="ORF">JOD01_002433</name>
</gene>
<evidence type="ECO:0000256" key="3">
    <source>
        <dbReference type="PIRNR" id="PIRNR021362"/>
    </source>
</evidence>
<keyword evidence="6" id="KW-1185">Reference proteome</keyword>
<dbReference type="RefSeq" id="WP_204518566.1">
    <property type="nucleotide sequence ID" value="NZ_BAABIN010000016.1"/>
</dbReference>
<feature type="active site" description="Proton donor" evidence="4">
    <location>
        <position position="14"/>
    </location>
</feature>
<feature type="active site" description="Nucleophile" evidence="4">
    <location>
        <position position="12"/>
    </location>
</feature>
<dbReference type="Pfam" id="PF06941">
    <property type="entry name" value="NT5C"/>
    <property type="match status" value="1"/>
</dbReference>
<dbReference type="InterPro" id="IPR036412">
    <property type="entry name" value="HAD-like_sf"/>
</dbReference>
<dbReference type="Gene3D" id="3.40.50.1000">
    <property type="entry name" value="HAD superfamily/HAD-like"/>
    <property type="match status" value="1"/>
</dbReference>
<evidence type="ECO:0000313" key="6">
    <source>
        <dbReference type="Proteomes" id="UP000717624"/>
    </source>
</evidence>
<evidence type="ECO:0000313" key="5">
    <source>
        <dbReference type="EMBL" id="MBM7590823.1"/>
    </source>
</evidence>
<sequence>MNAKQSLTIGIDIDGTVTDPGSMVPMMNESFGKNLRYEECVDYNLATIYNISEAEFVHWLEQNGERLYREAPLHGTADQVLRNWYNRHRLIYISAREQKHLAVTEDWFHRHAVPYHEIALLGSHDKLAAAKERNVDLFIEDRLENALQLAESLQIPIFLFDTPYNQSPLPPLIRRVTSWQEIAELIDQL</sequence>
<dbReference type="InterPro" id="IPR009206">
    <property type="entry name" value="Nucleotidase_putative"/>
</dbReference>
<evidence type="ECO:0000256" key="1">
    <source>
        <dbReference type="ARBA" id="ARBA00009589"/>
    </source>
</evidence>
<evidence type="ECO:0000256" key="4">
    <source>
        <dbReference type="PIRSR" id="PIRSR610708-1"/>
    </source>
</evidence>
<dbReference type="GO" id="GO:0009264">
    <property type="term" value="P:deoxyribonucleotide catabolic process"/>
    <property type="evidence" value="ECO:0007669"/>
    <property type="project" value="InterPro"/>
</dbReference>
<keyword evidence="2 3" id="KW-0378">Hydrolase</keyword>
<dbReference type="PANTHER" id="PTHR35134:SF2">
    <property type="entry name" value="NUCLEOTIDASE YQFW-RELATED"/>
    <property type="match status" value="1"/>
</dbReference>
<protein>
    <recommendedName>
        <fullName evidence="3">Nucleotidase</fullName>
        <ecNumber evidence="3">3.1.3.-</ecNumber>
    </recommendedName>
</protein>
<dbReference type="SUPFAM" id="SSF56784">
    <property type="entry name" value="HAD-like"/>
    <property type="match status" value="1"/>
</dbReference>
<reference evidence="5" key="1">
    <citation type="submission" date="2021-01" db="EMBL/GenBank/DDBJ databases">
        <title>Genomic Encyclopedia of Type Strains, Phase IV (KMG-IV): sequencing the most valuable type-strain genomes for metagenomic binning, comparative biology and taxonomic classification.</title>
        <authorList>
            <person name="Goeker M."/>
        </authorList>
    </citation>
    <scope>NUCLEOTIDE SEQUENCE</scope>
    <source>
        <strain evidence="5">DSM 25523</strain>
    </source>
</reference>
<dbReference type="InterPro" id="IPR023214">
    <property type="entry name" value="HAD_sf"/>
</dbReference>
<dbReference type="PANTHER" id="PTHR35134">
    <property type="entry name" value="NUCLEOTIDASE YQFW-RELATED"/>
    <property type="match status" value="1"/>
</dbReference>
<dbReference type="InterPro" id="IPR010708">
    <property type="entry name" value="5'(3')-deoxyribonucleotidase"/>
</dbReference>
<name>A0A939BST8_9BACL</name>